<dbReference type="Proteomes" id="UP000078492">
    <property type="component" value="Unassembled WGS sequence"/>
</dbReference>
<evidence type="ECO:0000313" key="3">
    <source>
        <dbReference type="Proteomes" id="UP000078492"/>
    </source>
</evidence>
<gene>
    <name evidence="2" type="ORF">ALC57_13017</name>
</gene>
<dbReference type="EMBL" id="KQ980658">
    <property type="protein sequence ID" value="KYN14741.1"/>
    <property type="molecule type" value="Genomic_DNA"/>
</dbReference>
<reference evidence="2 3" key="1">
    <citation type="submission" date="2015-09" db="EMBL/GenBank/DDBJ databases">
        <title>Trachymyrmex cornetzi WGS genome.</title>
        <authorList>
            <person name="Nygaard S."/>
            <person name="Hu H."/>
            <person name="Boomsma J."/>
            <person name="Zhang G."/>
        </authorList>
    </citation>
    <scope>NUCLEOTIDE SEQUENCE [LARGE SCALE GENOMIC DNA]</scope>
    <source>
        <strain evidence="2">Tcor2-1</strain>
        <tissue evidence="2">Whole body</tissue>
    </source>
</reference>
<organism evidence="2 3">
    <name type="scientific">Trachymyrmex cornetzi</name>
    <dbReference type="NCBI Taxonomy" id="471704"/>
    <lineage>
        <taxon>Eukaryota</taxon>
        <taxon>Metazoa</taxon>
        <taxon>Ecdysozoa</taxon>
        <taxon>Arthropoda</taxon>
        <taxon>Hexapoda</taxon>
        <taxon>Insecta</taxon>
        <taxon>Pterygota</taxon>
        <taxon>Neoptera</taxon>
        <taxon>Endopterygota</taxon>
        <taxon>Hymenoptera</taxon>
        <taxon>Apocrita</taxon>
        <taxon>Aculeata</taxon>
        <taxon>Formicoidea</taxon>
        <taxon>Formicidae</taxon>
        <taxon>Myrmicinae</taxon>
        <taxon>Trachymyrmex</taxon>
    </lineage>
</organism>
<proteinExistence type="predicted"/>
<evidence type="ECO:0000313" key="2">
    <source>
        <dbReference type="EMBL" id="KYN14741.1"/>
    </source>
</evidence>
<evidence type="ECO:0000256" key="1">
    <source>
        <dbReference type="SAM" id="MobiDB-lite"/>
    </source>
</evidence>
<feature type="region of interest" description="Disordered" evidence="1">
    <location>
        <begin position="36"/>
        <end position="58"/>
    </location>
</feature>
<keyword evidence="3" id="KW-1185">Reference proteome</keyword>
<feature type="region of interest" description="Disordered" evidence="1">
    <location>
        <begin position="117"/>
        <end position="150"/>
    </location>
</feature>
<name>A0A151J005_9HYME</name>
<accession>A0A151J005</accession>
<protein>
    <submittedName>
        <fullName evidence="2">Uncharacterized protein</fullName>
    </submittedName>
</protein>
<dbReference type="AlphaFoldDB" id="A0A151J005"/>
<feature type="region of interest" description="Disordered" evidence="1">
    <location>
        <begin position="1"/>
        <end position="21"/>
    </location>
</feature>
<sequence length="150" mass="16979">MCRAENGLSRKSRALNERKRGRGSFTLITSVSERDAADNETRVPRAGGNSTLRRRERRVPRTTRGIFTRLVEAFIDARGNSYELLQSAGIKSTEGTSNVAHTQEEWRGLAKRSHSQLSQLVDLSRHSSAKGSRRFPRDNNGREQRKKWAA</sequence>